<dbReference type="KEGG" id="psco:LY89DRAFT_691549"/>
<evidence type="ECO:0000313" key="3">
    <source>
        <dbReference type="Proteomes" id="UP000070700"/>
    </source>
</evidence>
<dbReference type="AlphaFoldDB" id="A0A132B638"/>
<reference evidence="2 3" key="1">
    <citation type="submission" date="2015-10" db="EMBL/GenBank/DDBJ databases">
        <title>Full genome of DAOMC 229536 Phialocephala scopiformis, a fungal endophyte of spruce producing the potent anti-insectan compound rugulosin.</title>
        <authorList>
            <consortium name="DOE Joint Genome Institute"/>
            <person name="Walker A.K."/>
            <person name="Frasz S.L."/>
            <person name="Seifert K.A."/>
            <person name="Miller J.D."/>
            <person name="Mondo S.J."/>
            <person name="Labutti K."/>
            <person name="Lipzen A."/>
            <person name="Dockter R."/>
            <person name="Kennedy M."/>
            <person name="Grigoriev I.V."/>
            <person name="Spatafora J.W."/>
        </authorList>
    </citation>
    <scope>NUCLEOTIDE SEQUENCE [LARGE SCALE GENOMIC DNA]</scope>
    <source>
        <strain evidence="2 3">CBS 120377</strain>
    </source>
</reference>
<sequence length="560" mass="63261">MDGRNPYAYQDLDLGDSIRLIELRSSSSLKDTIQCRLVQKSLKRARDDIVTPYTALSYVWGDSGHTSIIIVDDTSLRITTSLEAALRHIRDETRLMYIWADGICINQYDNDERAHQVLLMGEIYASAHHTVIYLGSGDPSAGDILRRIADSCDNATYSAAPGDAILIRSLREILGAPWFFRIWILQELVLSREPIIQWGRYRCSWRALSNMAHYLSSAELTAEIFEATRESTGSLPKGSFWLGTDVLQNMQAVRDAHQHAKIEDAQNLAVHLRGNREYFRRLPEQRRARDLMRLVEVMASRAGFGAYDPRDMVYAHLGLAKDANLQVDYTKTIAEVYNNLARETVRRFGSLRILGYLTDADLDQRGIMKCGTGEFTEDKLASWAPNWTSPQKNLPYSIMEYVGLDFDVSGQPRDAPCSFLNHCAALLFEFARIAGVLSDIGPVLEDIEVLPSIDMPQDQSWNDKQQSSWLTDIPGLTNSAAQMIWNDHFDLPGVYDYVPGQPPRCMMDHFMKRRFETSIRSIIDAVGLPSLTAMVFAWSQDAPGMATVSALFQAARCYSW</sequence>
<dbReference type="EMBL" id="KQ947438">
    <property type="protein sequence ID" value="KUJ07878.1"/>
    <property type="molecule type" value="Genomic_DNA"/>
</dbReference>
<dbReference type="InParanoid" id="A0A132B638"/>
<evidence type="ECO:0000313" key="2">
    <source>
        <dbReference type="EMBL" id="KUJ07878.1"/>
    </source>
</evidence>
<protein>
    <submittedName>
        <fullName evidence="2">HET-domain-containing protein</fullName>
    </submittedName>
</protein>
<accession>A0A132B638</accession>
<keyword evidence="3" id="KW-1185">Reference proteome</keyword>
<dbReference type="Pfam" id="PF06985">
    <property type="entry name" value="HET"/>
    <property type="match status" value="1"/>
</dbReference>
<dbReference type="Proteomes" id="UP000070700">
    <property type="component" value="Unassembled WGS sequence"/>
</dbReference>
<name>A0A132B638_MOLSC</name>
<evidence type="ECO:0000259" key="1">
    <source>
        <dbReference type="Pfam" id="PF06985"/>
    </source>
</evidence>
<gene>
    <name evidence="2" type="ORF">LY89DRAFT_691549</name>
</gene>
<proteinExistence type="predicted"/>
<dbReference type="InterPro" id="IPR052895">
    <property type="entry name" value="HetReg/Transcr_Mod"/>
</dbReference>
<feature type="domain" description="Heterokaryon incompatibility" evidence="1">
    <location>
        <begin position="53"/>
        <end position="187"/>
    </location>
</feature>
<dbReference type="PANTHER" id="PTHR24148:SF73">
    <property type="entry name" value="HET DOMAIN PROTEIN (AFU_ORTHOLOGUE AFUA_8G01020)"/>
    <property type="match status" value="1"/>
</dbReference>
<dbReference type="InterPro" id="IPR010730">
    <property type="entry name" value="HET"/>
</dbReference>
<organism evidence="2 3">
    <name type="scientific">Mollisia scopiformis</name>
    <name type="common">Conifer needle endophyte fungus</name>
    <name type="synonym">Phialocephala scopiformis</name>
    <dbReference type="NCBI Taxonomy" id="149040"/>
    <lineage>
        <taxon>Eukaryota</taxon>
        <taxon>Fungi</taxon>
        <taxon>Dikarya</taxon>
        <taxon>Ascomycota</taxon>
        <taxon>Pezizomycotina</taxon>
        <taxon>Leotiomycetes</taxon>
        <taxon>Helotiales</taxon>
        <taxon>Mollisiaceae</taxon>
        <taxon>Mollisia</taxon>
    </lineage>
</organism>
<dbReference type="GeneID" id="28826080"/>
<dbReference type="RefSeq" id="XP_018062233.1">
    <property type="nucleotide sequence ID" value="XM_018216354.1"/>
</dbReference>
<dbReference type="OrthoDB" id="2157530at2759"/>
<dbReference type="PANTHER" id="PTHR24148">
    <property type="entry name" value="ANKYRIN REPEAT DOMAIN-CONTAINING PROTEIN 39 HOMOLOG-RELATED"/>
    <property type="match status" value="1"/>
</dbReference>